<gene>
    <name evidence="1" type="ORF">HLB16_18480</name>
</gene>
<evidence type="ECO:0008006" key="3">
    <source>
        <dbReference type="Google" id="ProtNLM"/>
    </source>
</evidence>
<accession>A0A849BES2</accession>
<dbReference type="EMBL" id="JABEMD010000034">
    <property type="protein sequence ID" value="NNH12856.1"/>
    <property type="molecule type" value="Genomic_DNA"/>
</dbReference>
<organism evidence="1 2">
    <name type="scientific">Cupriavidus gilardii</name>
    <dbReference type="NCBI Taxonomy" id="82541"/>
    <lineage>
        <taxon>Bacteria</taxon>
        <taxon>Pseudomonadati</taxon>
        <taxon>Pseudomonadota</taxon>
        <taxon>Betaproteobacteria</taxon>
        <taxon>Burkholderiales</taxon>
        <taxon>Burkholderiaceae</taxon>
        <taxon>Cupriavidus</taxon>
    </lineage>
</organism>
<name>A0A849BES2_9BURK</name>
<evidence type="ECO:0000313" key="1">
    <source>
        <dbReference type="EMBL" id="NNH12856.1"/>
    </source>
</evidence>
<protein>
    <recommendedName>
        <fullName evidence="3">EscE/YscE/SsaE family type III secretion system needle protein co-chaperone</fullName>
    </recommendedName>
</protein>
<dbReference type="Proteomes" id="UP000542973">
    <property type="component" value="Unassembled WGS sequence"/>
</dbReference>
<dbReference type="AlphaFoldDB" id="A0A849BES2"/>
<comment type="caution">
    <text evidence="1">The sequence shown here is derived from an EMBL/GenBank/DDBJ whole genome shotgun (WGS) entry which is preliminary data.</text>
</comment>
<dbReference type="RefSeq" id="WP_053824121.1">
    <property type="nucleotide sequence ID" value="NZ_BAAAEB010000025.1"/>
</dbReference>
<sequence length="85" mass="9476">MEPTQTATPAVYGTSIEGRLAEDRDGALRKRLRAELARARRAIDAQLLEPQTPEAFARLTALRELCAAGTRTIDKIWRRLAETQA</sequence>
<proteinExistence type="predicted"/>
<reference evidence="1 2" key="1">
    <citation type="submission" date="2020-05" db="EMBL/GenBank/DDBJ databases">
        <title>MicrobeNet Type strains.</title>
        <authorList>
            <person name="Nicholson A.C."/>
        </authorList>
    </citation>
    <scope>NUCLEOTIDE SEQUENCE [LARGE SCALE GENOMIC DNA]</scope>
    <source>
        <strain evidence="1 2">ATCC 700815</strain>
    </source>
</reference>
<dbReference type="Pfam" id="PF08988">
    <property type="entry name" value="T3SS_needle_E"/>
    <property type="match status" value="1"/>
</dbReference>
<dbReference type="InterPro" id="IPR012671">
    <property type="entry name" value="T3SS_PscE/YscE"/>
</dbReference>
<evidence type="ECO:0000313" key="2">
    <source>
        <dbReference type="Proteomes" id="UP000542973"/>
    </source>
</evidence>